<feature type="domain" description="C2H2-type" evidence="11">
    <location>
        <begin position="1177"/>
        <end position="1204"/>
    </location>
</feature>
<dbReference type="SUPFAM" id="SSF57667">
    <property type="entry name" value="beta-beta-alpha zinc fingers"/>
    <property type="match status" value="10"/>
</dbReference>
<dbReference type="GeneID" id="112688807"/>
<sequence length="1679" mass="194488">MTSKKDAIQVDLIDESINVINNIKIEDSIDEHSSCLFVNSTAMISEDTDKIIKHEKDVLDDGMWESTMEIQKSTNQNNLMGPINQNVSNYKSDLNHENTTPKNTFSCIICKESFPLHFQLKNHMINHKKSSQVYRNVNKCKLCGKQFKLNFSYNRHVEKCNLFECEICGDFVKKTEYTEHMQTHEGGCSGNKIDFIPNLKLCKLNGVWKSKPNCIYKCKSCFEKFYTKSNLIEHMKKHNDNDSCTLNEDFLKYKSVPKSKLTRNPFKCQKCNLRFDKQYILDRHLTHCTANSSKIWNKFRGNVKTNTKKAFFCKNCGIGFNTRLLLNNHIVLGCKSCSNKDSWFKNMLKNKNLKQSIKSNINKMHNQNINNNDGHIMKNNSNVTKRSDQIDTVHRNKSTIMSHNLKMNISDLNIKKEKISSSNVIEIDCTDQTIATNSDESTLQTVPQYFMMNDYISNVKKERDPCTNTTEKNKLDLINATNYNESTSKTVSHNVTTNNCSSSKKKEKTEIGNNCHKIYTANSYESTLSLVPSNSVVNDSSQSLKKNEIMNTFTSIRKNSDLMIVRNNSNITRINSSDQINAGNSNAPNIQPKSLASVMYDHSLNIKKEKNERLCRRNVTEINGNASTLLISEYSTVKQEHVTLNDNDHFSITPRETDYLSIRKLSDIEKIPYNTNDCNLKSAFQSNFKFLCKICNKSSFSDVHTFALHMSDHAECSIHECIVCNEIFSTVLLWKNHMTYHQEKVDLNLSKTQLNCIDIESNVLSINNSESIIPQACSTTFRNKRNKQVKSISKLISKFKNSRYKNVKNFAKMSKKQYQCDICSKHFYSHLTLTVHQTVHNISRPFSCKYCNRTFSSKGPCTNHEKSHKSDKNSLLKTENEEECGPIETLNDIKSAVNNVYTFSCKYCERTFSSRGPCTNHEKSHILNINNLSSYNIKDKEHIDSGSVESQNSTNVGNNYVDKFSCNYCDRTFLSKGACTNHEKSHKSDKNNMLITENEEDYGPIGTLNNIKSAVKNVNTISCKYCERTFSSRGPCTNHEKSHTTSLNYLNLYNIEDKEHIKLRSIGNLQIPKEEEPIVTQNKIETENGSVDNHENKDKVDKFVCFICKKIFTKHCSLINHIMFLHKADPNSPELLVNLNNMSNTNSTLSKNTTKMNKLKKGKKKLVGNSRFTNKPIACTICKKHFVHNGALFSHMNSHTDLKPYKCQYCDKKFNMKGPLTLHERTHKFNRGTNNNKILNKVKIEPNEEQDIGNSDNFELATKIFNSIDNNDNPFDTYDNKQNRMWFACDVCDKKFSTPFKLIIHRKSNCHVEPYVCKICNRSYSVRHRWNRHLKSHYIRNKLIKNSKKNRQTNNFKLDTNKLFVKPVQLKNQYKCSYCKKEYSSISYWKKHLSLSKECRRHCKHGLPEFRSIQAKDKFLKTETKVFECHVCKKTYSTAYNRKIHLINIHKISENVSDTQCKICGKNYSNKANLSRHYSVIHTKGNKCINCTDCGRTFKHIYSYQEHVRIKSLKLQQSNKAMSNTNRNLTQHIMENNKCNIVKYSCKICKMEFAHKIMLQRHSKTHTVTMYKCKDCNQLFKSNIILSKHILKNHSTKISLNKGKYIEDNAIQNTTQSKKEVPAQCKICFKVLKTVKYLSHHMRLHSGIKPFKCDFCNMAFRFKSNWRIHRRKHHLENMS</sequence>
<evidence type="ECO:0000256" key="5">
    <source>
        <dbReference type="ARBA" id="ARBA00022833"/>
    </source>
</evidence>
<keyword evidence="2" id="KW-0479">Metal-binding</keyword>
<keyword evidence="5" id="KW-0862">Zinc</keyword>
<evidence type="ECO:0000313" key="12">
    <source>
        <dbReference type="Proteomes" id="UP000694846"/>
    </source>
</evidence>
<gene>
    <name evidence="13 14 15" type="primary">LOC112688807</name>
</gene>
<dbReference type="SMART" id="SM00355">
    <property type="entry name" value="ZnF_C2H2"/>
    <property type="match status" value="26"/>
</dbReference>
<evidence type="ECO:0000259" key="11">
    <source>
        <dbReference type="PROSITE" id="PS50157"/>
    </source>
</evidence>
<proteinExistence type="predicted"/>
<dbReference type="RefSeq" id="XP_025417966.1">
    <property type="nucleotide sequence ID" value="XM_025562181.1"/>
</dbReference>
<keyword evidence="8" id="KW-0804">Transcription</keyword>
<dbReference type="GO" id="GO:0005634">
    <property type="term" value="C:nucleus"/>
    <property type="evidence" value="ECO:0007669"/>
    <property type="project" value="UniProtKB-SubCell"/>
</dbReference>
<evidence type="ECO:0000256" key="7">
    <source>
        <dbReference type="ARBA" id="ARBA00023125"/>
    </source>
</evidence>
<dbReference type="FunFam" id="3.30.160.60:FF:000325">
    <property type="entry name" value="ZFP90 zinc finger protein"/>
    <property type="match status" value="1"/>
</dbReference>
<feature type="domain" description="C2H2-type" evidence="11">
    <location>
        <begin position="1544"/>
        <end position="1567"/>
    </location>
</feature>
<feature type="domain" description="C2H2-type" evidence="11">
    <location>
        <begin position="1459"/>
        <end position="1487"/>
    </location>
</feature>
<evidence type="ECO:0000256" key="10">
    <source>
        <dbReference type="PROSITE-ProRule" id="PRU00042"/>
    </source>
</evidence>
<organism evidence="12 13">
    <name type="scientific">Sipha flava</name>
    <name type="common">yellow sugarcane aphid</name>
    <dbReference type="NCBI Taxonomy" id="143950"/>
    <lineage>
        <taxon>Eukaryota</taxon>
        <taxon>Metazoa</taxon>
        <taxon>Ecdysozoa</taxon>
        <taxon>Arthropoda</taxon>
        <taxon>Hexapoda</taxon>
        <taxon>Insecta</taxon>
        <taxon>Pterygota</taxon>
        <taxon>Neoptera</taxon>
        <taxon>Paraneoptera</taxon>
        <taxon>Hemiptera</taxon>
        <taxon>Sternorrhyncha</taxon>
        <taxon>Aphidomorpha</taxon>
        <taxon>Aphidoidea</taxon>
        <taxon>Aphididae</taxon>
        <taxon>Sipha</taxon>
    </lineage>
</organism>
<keyword evidence="7" id="KW-0238">DNA-binding</keyword>
<accession>A0A8B8G5V4</accession>
<name>A0A8B8G5V4_9HEMI</name>
<evidence type="ECO:0000256" key="1">
    <source>
        <dbReference type="ARBA" id="ARBA00004123"/>
    </source>
</evidence>
<keyword evidence="4 10" id="KW-0863">Zinc-finger</keyword>
<feature type="domain" description="C2H2-type" evidence="11">
    <location>
        <begin position="1315"/>
        <end position="1337"/>
    </location>
</feature>
<dbReference type="RefSeq" id="XP_025417967.1">
    <property type="nucleotide sequence ID" value="XM_025562182.1"/>
</dbReference>
<evidence type="ECO:0000313" key="14">
    <source>
        <dbReference type="RefSeq" id="XP_025417967.1"/>
    </source>
</evidence>
<evidence type="ECO:0000256" key="4">
    <source>
        <dbReference type="ARBA" id="ARBA00022771"/>
    </source>
</evidence>
<feature type="domain" description="C2H2-type" evidence="11">
    <location>
        <begin position="216"/>
        <end position="243"/>
    </location>
</feature>
<feature type="domain" description="C2H2-type" evidence="11">
    <location>
        <begin position="818"/>
        <end position="845"/>
    </location>
</feature>
<reference evidence="13 14" key="1">
    <citation type="submission" date="2025-04" db="UniProtKB">
        <authorList>
            <consortium name="RefSeq"/>
        </authorList>
    </citation>
    <scope>IDENTIFICATION</scope>
    <source>
        <tissue evidence="13 14">Whole body</tissue>
    </source>
</reference>
<feature type="domain" description="C2H2-type" evidence="11">
    <location>
        <begin position="105"/>
        <end position="132"/>
    </location>
</feature>
<feature type="domain" description="C2H2-type" evidence="11">
    <location>
        <begin position="846"/>
        <end position="873"/>
    </location>
</feature>
<feature type="domain" description="C2H2-type" evidence="11">
    <location>
        <begin position="903"/>
        <end position="925"/>
    </location>
</feature>
<dbReference type="GO" id="GO:0003677">
    <property type="term" value="F:DNA binding"/>
    <property type="evidence" value="ECO:0007669"/>
    <property type="project" value="UniProtKB-KW"/>
</dbReference>
<dbReference type="GO" id="GO:0000981">
    <property type="term" value="F:DNA-binding transcription factor activity, RNA polymerase II-specific"/>
    <property type="evidence" value="ECO:0007669"/>
    <property type="project" value="TreeGrafter"/>
</dbReference>
<dbReference type="PANTHER" id="PTHR24394">
    <property type="entry name" value="ZINC FINGER PROTEIN"/>
    <property type="match status" value="1"/>
</dbReference>
<evidence type="ECO:0000256" key="8">
    <source>
        <dbReference type="ARBA" id="ARBA00023163"/>
    </source>
</evidence>
<dbReference type="InterPro" id="IPR013087">
    <property type="entry name" value="Znf_C2H2_type"/>
</dbReference>
<evidence type="ECO:0000256" key="2">
    <source>
        <dbReference type="ARBA" id="ARBA00022723"/>
    </source>
</evidence>
<feature type="domain" description="C2H2-type" evidence="11">
    <location>
        <begin position="1205"/>
        <end position="1232"/>
    </location>
</feature>
<feature type="domain" description="C2H2-type" evidence="11">
    <location>
        <begin position="1287"/>
        <end position="1314"/>
    </location>
</feature>
<keyword evidence="9" id="KW-0539">Nucleus</keyword>
<dbReference type="Proteomes" id="UP000694846">
    <property type="component" value="Unplaced"/>
</dbReference>
<evidence type="ECO:0000256" key="3">
    <source>
        <dbReference type="ARBA" id="ARBA00022737"/>
    </source>
</evidence>
<feature type="domain" description="C2H2-type" evidence="11">
    <location>
        <begin position="964"/>
        <end position="991"/>
    </location>
</feature>
<keyword evidence="6" id="KW-0805">Transcription regulation</keyword>
<dbReference type="OrthoDB" id="6365676at2759"/>
<keyword evidence="12" id="KW-1185">Reference proteome</keyword>
<dbReference type="InterPro" id="IPR036236">
    <property type="entry name" value="Znf_C2H2_sf"/>
</dbReference>
<dbReference type="RefSeq" id="XP_025417969.1">
    <property type="nucleotide sequence ID" value="XM_025562184.1"/>
</dbReference>
<feature type="domain" description="C2H2-type" evidence="11">
    <location>
        <begin position="1021"/>
        <end position="1044"/>
    </location>
</feature>
<feature type="domain" description="C2H2-type" evidence="11">
    <location>
        <begin position="1103"/>
        <end position="1131"/>
    </location>
</feature>
<dbReference type="Gene3D" id="3.30.160.60">
    <property type="entry name" value="Classic Zinc Finger"/>
    <property type="match status" value="14"/>
</dbReference>
<dbReference type="PROSITE" id="PS00028">
    <property type="entry name" value="ZINC_FINGER_C2H2_1"/>
    <property type="match status" value="18"/>
</dbReference>
<protein>
    <submittedName>
        <fullName evidence="13 14">Zinc finger protein 91-like</fullName>
    </submittedName>
</protein>
<dbReference type="FunFam" id="3.30.160.60:FF:000065">
    <property type="entry name" value="B-cell CLL/lymphoma 6, member B"/>
    <property type="match status" value="1"/>
</dbReference>
<feature type="domain" description="C2H2-type" evidence="11">
    <location>
        <begin position="1571"/>
        <end position="1599"/>
    </location>
</feature>
<feature type="domain" description="C2H2-type" evidence="11">
    <location>
        <begin position="1623"/>
        <end position="1650"/>
    </location>
</feature>
<keyword evidence="3" id="KW-0677">Repeat</keyword>
<evidence type="ECO:0000313" key="13">
    <source>
        <dbReference type="RefSeq" id="XP_025417966.1"/>
    </source>
</evidence>
<evidence type="ECO:0000313" key="15">
    <source>
        <dbReference type="RefSeq" id="XP_025417969.1"/>
    </source>
</evidence>
<dbReference type="PANTHER" id="PTHR24394:SF44">
    <property type="entry name" value="ZINC FINGER PROTEIN 271-LIKE"/>
    <property type="match status" value="1"/>
</dbReference>
<feature type="domain" description="C2H2-type" evidence="11">
    <location>
        <begin position="1651"/>
        <end position="1678"/>
    </location>
</feature>
<dbReference type="PROSITE" id="PS50157">
    <property type="entry name" value="ZINC_FINGER_C2H2_2"/>
    <property type="match status" value="17"/>
</dbReference>
<comment type="subcellular location">
    <subcellularLocation>
        <location evidence="1">Nucleus</location>
    </subcellularLocation>
</comment>
<evidence type="ECO:0000256" key="6">
    <source>
        <dbReference type="ARBA" id="ARBA00023015"/>
    </source>
</evidence>
<dbReference type="Pfam" id="PF00096">
    <property type="entry name" value="zf-C2H2"/>
    <property type="match status" value="4"/>
</dbReference>
<dbReference type="GO" id="GO:0008270">
    <property type="term" value="F:zinc ion binding"/>
    <property type="evidence" value="ECO:0007669"/>
    <property type="project" value="UniProtKB-KW"/>
</dbReference>
<evidence type="ECO:0000256" key="9">
    <source>
        <dbReference type="ARBA" id="ARBA00023242"/>
    </source>
</evidence>